<comment type="caution">
    <text evidence="7">The sequence shown here is derived from an EMBL/GenBank/DDBJ whole genome shotgun (WGS) entry which is preliminary data.</text>
</comment>
<evidence type="ECO:0000256" key="2">
    <source>
        <dbReference type="ARBA" id="ARBA00022723"/>
    </source>
</evidence>
<keyword evidence="3 5" id="KW-0560">Oxidoreductase</keyword>
<keyword evidence="2 5" id="KW-0479">Metal-binding</keyword>
<evidence type="ECO:0000259" key="6">
    <source>
        <dbReference type="PROSITE" id="PS51471"/>
    </source>
</evidence>
<accession>A0A9P6JN13</accession>
<evidence type="ECO:0000256" key="1">
    <source>
        <dbReference type="ARBA" id="ARBA00008056"/>
    </source>
</evidence>
<dbReference type="InterPro" id="IPR026992">
    <property type="entry name" value="DIOX_N"/>
</dbReference>
<protein>
    <submittedName>
        <fullName evidence="7">Iron/ascorbate oxidoreductase</fullName>
    </submittedName>
</protein>
<sequence>MSNSASQSDFASVPVLDYSLLNSANTRPRFLQQLRHALVNVGFLYLSNHPVSQNDIQRVIDYIPKLFDLRQEAKDAIRMVNSEHFLGYSRFGAEITKGSVDQREQFDFATKYVSTWKEGDPEYYRLRGPCQWPDEKLIPGFRDAFERYLEQVKALSHSFSSVVAEALGLDPEALSQFYDPLNLRQHRAKIVKYPAINGSNDQGVGPHYDAGFLTFLLQASNHEGLQVQNLAGQWINAPPIPGTFVVNIGLAFQMVTHGLARATSHRVLSPKGSAPRYSIPFFQTTRLDKPLGEDELHFPPEVLALRDARGKVAITESANFSEFASEPFGKIALISRIKSHPDVGGRHYPELFKELFPNGHEGLGTAY</sequence>
<reference evidence="7" key="1">
    <citation type="submission" date="2020-11" db="EMBL/GenBank/DDBJ databases">
        <authorList>
            <consortium name="DOE Joint Genome Institute"/>
            <person name="Ahrendt S."/>
            <person name="Riley R."/>
            <person name="Andreopoulos W."/>
            <person name="Labutti K."/>
            <person name="Pangilinan J."/>
            <person name="Ruiz-Duenas F.J."/>
            <person name="Barrasa J.M."/>
            <person name="Sanchez-Garcia M."/>
            <person name="Camarero S."/>
            <person name="Miyauchi S."/>
            <person name="Serrano A."/>
            <person name="Linde D."/>
            <person name="Babiker R."/>
            <person name="Drula E."/>
            <person name="Ayuso-Fernandez I."/>
            <person name="Pacheco R."/>
            <person name="Padilla G."/>
            <person name="Ferreira P."/>
            <person name="Barriuso J."/>
            <person name="Kellner H."/>
            <person name="Castanera R."/>
            <person name="Alfaro M."/>
            <person name="Ramirez L."/>
            <person name="Pisabarro A.G."/>
            <person name="Kuo A."/>
            <person name="Tritt A."/>
            <person name="Lipzen A."/>
            <person name="He G."/>
            <person name="Yan M."/>
            <person name="Ng V."/>
            <person name="Cullen D."/>
            <person name="Martin F."/>
            <person name="Rosso M.-N."/>
            <person name="Henrissat B."/>
            <person name="Hibbett D."/>
            <person name="Martinez A.T."/>
            <person name="Grigoriev I.V."/>
        </authorList>
    </citation>
    <scope>NUCLEOTIDE SEQUENCE</scope>
    <source>
        <strain evidence="7">CBS 506.95</strain>
    </source>
</reference>
<dbReference type="Gene3D" id="2.60.120.330">
    <property type="entry name" value="B-lactam Antibiotic, Isopenicillin N Synthase, Chain"/>
    <property type="match status" value="1"/>
</dbReference>
<dbReference type="InterPro" id="IPR005123">
    <property type="entry name" value="Oxoglu/Fe-dep_dioxygenase_dom"/>
</dbReference>
<dbReference type="Proteomes" id="UP000807306">
    <property type="component" value="Unassembled WGS sequence"/>
</dbReference>
<dbReference type="InterPro" id="IPR027443">
    <property type="entry name" value="IPNS-like_sf"/>
</dbReference>
<dbReference type="PANTHER" id="PTHR10209:SF812">
    <property type="entry name" value="2OG-FE(II) OXYGENASE FAMILY, PUTATIVE (AFU_ORTHOLOGUE AFUA_3G14880)-RELATED"/>
    <property type="match status" value="1"/>
</dbReference>
<evidence type="ECO:0000256" key="5">
    <source>
        <dbReference type="RuleBase" id="RU003682"/>
    </source>
</evidence>
<dbReference type="SUPFAM" id="SSF51197">
    <property type="entry name" value="Clavaminate synthase-like"/>
    <property type="match status" value="1"/>
</dbReference>
<evidence type="ECO:0000256" key="4">
    <source>
        <dbReference type="ARBA" id="ARBA00023004"/>
    </source>
</evidence>
<evidence type="ECO:0000256" key="3">
    <source>
        <dbReference type="ARBA" id="ARBA00023002"/>
    </source>
</evidence>
<dbReference type="GO" id="GO:0046872">
    <property type="term" value="F:metal ion binding"/>
    <property type="evidence" value="ECO:0007669"/>
    <property type="project" value="UniProtKB-KW"/>
</dbReference>
<dbReference type="PANTHER" id="PTHR10209">
    <property type="entry name" value="OXIDOREDUCTASE, 2OG-FE II OXYGENASE FAMILY PROTEIN"/>
    <property type="match status" value="1"/>
</dbReference>
<proteinExistence type="inferred from homology"/>
<dbReference type="PROSITE" id="PS51471">
    <property type="entry name" value="FE2OG_OXY"/>
    <property type="match status" value="1"/>
</dbReference>
<dbReference type="GO" id="GO:0016491">
    <property type="term" value="F:oxidoreductase activity"/>
    <property type="evidence" value="ECO:0007669"/>
    <property type="project" value="UniProtKB-KW"/>
</dbReference>
<evidence type="ECO:0000313" key="8">
    <source>
        <dbReference type="Proteomes" id="UP000807306"/>
    </source>
</evidence>
<dbReference type="OrthoDB" id="288590at2759"/>
<dbReference type="Pfam" id="PF14226">
    <property type="entry name" value="DIOX_N"/>
    <property type="match status" value="1"/>
</dbReference>
<dbReference type="EMBL" id="MU157866">
    <property type="protein sequence ID" value="KAF9526907.1"/>
    <property type="molecule type" value="Genomic_DNA"/>
</dbReference>
<keyword evidence="4 5" id="KW-0408">Iron</keyword>
<name>A0A9P6JN13_9AGAR</name>
<comment type="similarity">
    <text evidence="1 5">Belongs to the iron/ascorbate-dependent oxidoreductase family.</text>
</comment>
<feature type="domain" description="Fe2OG dioxygenase" evidence="6">
    <location>
        <begin position="184"/>
        <end position="285"/>
    </location>
</feature>
<keyword evidence="8" id="KW-1185">Reference proteome</keyword>
<dbReference type="InterPro" id="IPR044861">
    <property type="entry name" value="IPNS-like_FE2OG_OXY"/>
</dbReference>
<gene>
    <name evidence="7" type="ORF">CPB83DRAFT_857180</name>
</gene>
<dbReference type="Pfam" id="PF03171">
    <property type="entry name" value="2OG-FeII_Oxy"/>
    <property type="match status" value="1"/>
</dbReference>
<evidence type="ECO:0000313" key="7">
    <source>
        <dbReference type="EMBL" id="KAF9526907.1"/>
    </source>
</evidence>
<organism evidence="7 8">
    <name type="scientific">Crepidotus variabilis</name>
    <dbReference type="NCBI Taxonomy" id="179855"/>
    <lineage>
        <taxon>Eukaryota</taxon>
        <taxon>Fungi</taxon>
        <taxon>Dikarya</taxon>
        <taxon>Basidiomycota</taxon>
        <taxon>Agaricomycotina</taxon>
        <taxon>Agaricomycetes</taxon>
        <taxon>Agaricomycetidae</taxon>
        <taxon>Agaricales</taxon>
        <taxon>Agaricineae</taxon>
        <taxon>Crepidotaceae</taxon>
        <taxon>Crepidotus</taxon>
    </lineage>
</organism>
<dbReference type="AlphaFoldDB" id="A0A9P6JN13"/>